<keyword evidence="1" id="KW-1133">Transmembrane helix</keyword>
<proteinExistence type="predicted"/>
<gene>
    <name evidence="2" type="ORF">HQR01_09085</name>
</gene>
<dbReference type="AlphaFoldDB" id="A0A7D4BGH5"/>
<reference evidence="2 3" key="1">
    <citation type="submission" date="2020-05" db="EMBL/GenBank/DDBJ databases">
        <title>Erythrobacter mangrovi sp. nov., isolated from rhizosphere soil of mangrove plant (Kandelia candel).</title>
        <authorList>
            <person name="Ye Y.H."/>
        </authorList>
    </citation>
    <scope>NUCLEOTIDE SEQUENCE [LARGE SCALE GENOMIC DNA]</scope>
    <source>
        <strain evidence="2 3">EB310</strain>
    </source>
</reference>
<feature type="transmembrane region" description="Helical" evidence="1">
    <location>
        <begin position="168"/>
        <end position="188"/>
    </location>
</feature>
<evidence type="ECO:0000313" key="2">
    <source>
        <dbReference type="EMBL" id="QKG71502.1"/>
    </source>
</evidence>
<dbReference type="Proteomes" id="UP000504693">
    <property type="component" value="Chromosome"/>
</dbReference>
<dbReference type="RefSeq" id="WP_173214480.1">
    <property type="nucleotide sequence ID" value="NZ_CP053921.1"/>
</dbReference>
<keyword evidence="3" id="KW-1185">Reference proteome</keyword>
<keyword evidence="1" id="KW-0472">Membrane</keyword>
<protein>
    <submittedName>
        <fullName evidence="2">Uncharacterized protein</fullName>
    </submittedName>
</protein>
<organism evidence="2 3">
    <name type="scientific">Erythrobacter mangrovi</name>
    <dbReference type="NCBI Taxonomy" id="2739433"/>
    <lineage>
        <taxon>Bacteria</taxon>
        <taxon>Pseudomonadati</taxon>
        <taxon>Pseudomonadota</taxon>
        <taxon>Alphaproteobacteria</taxon>
        <taxon>Sphingomonadales</taxon>
        <taxon>Erythrobacteraceae</taxon>
        <taxon>Erythrobacter/Porphyrobacter group</taxon>
        <taxon>Erythrobacter</taxon>
    </lineage>
</organism>
<evidence type="ECO:0000313" key="3">
    <source>
        <dbReference type="Proteomes" id="UP000504693"/>
    </source>
</evidence>
<sequence>MNSVERIRGQMQVALVIEGHKQTGAIPNLLELASAYSIKGEPALINSSIKGWENENLLIVSRTLDGKVAAALRHDCIADALSHVLDSLGAETFKVDWSKEEILTDATNEALIVARDGWKLLTFERECAAPGKQPSDSASPLPFQITNNFTPVNNITSANPQPANSVSWAGWVGAMIGIIAIVVALWIGGKI</sequence>
<evidence type="ECO:0000256" key="1">
    <source>
        <dbReference type="SAM" id="Phobius"/>
    </source>
</evidence>
<dbReference type="KEGG" id="emv:HQR01_09085"/>
<dbReference type="EMBL" id="CP053921">
    <property type="protein sequence ID" value="QKG71502.1"/>
    <property type="molecule type" value="Genomic_DNA"/>
</dbReference>
<keyword evidence="1" id="KW-0812">Transmembrane</keyword>
<name>A0A7D4BGH5_9SPHN</name>
<accession>A0A7D4BGH5</accession>